<name>A0A4Y2IZM3_ARAVE</name>
<accession>A0A4Y2IZM3</accession>
<dbReference type="Gene3D" id="1.10.340.70">
    <property type="match status" value="1"/>
</dbReference>
<comment type="caution">
    <text evidence="2">The sequence shown here is derived from an EMBL/GenBank/DDBJ whole genome shotgun (WGS) entry which is preliminary data.</text>
</comment>
<proteinExistence type="predicted"/>
<reference evidence="2 3" key="1">
    <citation type="journal article" date="2019" name="Sci. Rep.">
        <title>Orb-weaving spider Araneus ventricosus genome elucidates the spidroin gene catalogue.</title>
        <authorList>
            <person name="Kono N."/>
            <person name="Nakamura H."/>
            <person name="Ohtoshi R."/>
            <person name="Moran D.A.P."/>
            <person name="Shinohara A."/>
            <person name="Yoshida Y."/>
            <person name="Fujiwara M."/>
            <person name="Mori M."/>
            <person name="Tomita M."/>
            <person name="Arakawa K."/>
        </authorList>
    </citation>
    <scope>NUCLEOTIDE SEQUENCE [LARGE SCALE GENOMIC DNA]</scope>
</reference>
<evidence type="ECO:0000313" key="2">
    <source>
        <dbReference type="EMBL" id="GBM83317.1"/>
    </source>
</evidence>
<sequence>MSRSSLLLGFGGKVSDKERPQSWDVDGILSNPLDTEGTFFCNSGHLFRKCPERLQWKQTKDLRAAVLYKKWSKSAVLLDVTRKSQKAQLEDPAIKPILEKKLNSEDRPSWQEIAPESPATKRYWALWDSLHLKDGVQYRKWESDDGSFCRWQLILLKSRIQEVLRETHDSSSGGHFGVMKTLSKIRERFYWDRLRTDVEKWCRDCHACGARKGPKTRTNGRTRAKSNMFCNRGVKFVITTSQQSTFASGLLDYTLLLCRKFAAKLPH</sequence>
<protein>
    <recommendedName>
        <fullName evidence="1">Integrase zinc-binding domain-containing protein</fullName>
    </recommendedName>
</protein>
<keyword evidence="3" id="KW-1185">Reference proteome</keyword>
<dbReference type="Pfam" id="PF17921">
    <property type="entry name" value="Integrase_H2C2"/>
    <property type="match status" value="1"/>
</dbReference>
<dbReference type="InterPro" id="IPR041588">
    <property type="entry name" value="Integrase_H2C2"/>
</dbReference>
<dbReference type="EMBL" id="BGPR01003068">
    <property type="protein sequence ID" value="GBM83317.1"/>
    <property type="molecule type" value="Genomic_DNA"/>
</dbReference>
<evidence type="ECO:0000313" key="3">
    <source>
        <dbReference type="Proteomes" id="UP000499080"/>
    </source>
</evidence>
<gene>
    <name evidence="2" type="ORF">AVEN_261152_1</name>
</gene>
<feature type="domain" description="Integrase zinc-binding" evidence="1">
    <location>
        <begin position="158"/>
        <end position="212"/>
    </location>
</feature>
<organism evidence="2 3">
    <name type="scientific">Araneus ventricosus</name>
    <name type="common">Orbweaver spider</name>
    <name type="synonym">Epeira ventricosa</name>
    <dbReference type="NCBI Taxonomy" id="182803"/>
    <lineage>
        <taxon>Eukaryota</taxon>
        <taxon>Metazoa</taxon>
        <taxon>Ecdysozoa</taxon>
        <taxon>Arthropoda</taxon>
        <taxon>Chelicerata</taxon>
        <taxon>Arachnida</taxon>
        <taxon>Araneae</taxon>
        <taxon>Araneomorphae</taxon>
        <taxon>Entelegynae</taxon>
        <taxon>Araneoidea</taxon>
        <taxon>Araneidae</taxon>
        <taxon>Araneus</taxon>
    </lineage>
</organism>
<dbReference type="OrthoDB" id="6537890at2759"/>
<dbReference type="PANTHER" id="PTHR47266">
    <property type="entry name" value="ENDONUCLEASE-RELATED"/>
    <property type="match status" value="1"/>
</dbReference>
<dbReference type="FunFam" id="1.10.340.70:FF:000001">
    <property type="entry name" value="Retrovirus-related Pol polyprotein from transposon gypsy-like Protein"/>
    <property type="match status" value="1"/>
</dbReference>
<dbReference type="AlphaFoldDB" id="A0A4Y2IZM3"/>
<dbReference type="Proteomes" id="UP000499080">
    <property type="component" value="Unassembled WGS sequence"/>
</dbReference>
<evidence type="ECO:0000259" key="1">
    <source>
        <dbReference type="Pfam" id="PF17921"/>
    </source>
</evidence>
<dbReference type="InterPro" id="IPR052160">
    <property type="entry name" value="Gypsy_RT_Integrase-like"/>
</dbReference>